<reference evidence="5 6" key="2">
    <citation type="submission" date="2015-05" db="EMBL/GenBank/DDBJ databases">
        <authorList>
            <person name="Morales-Cruz A."/>
            <person name="Amrine K.C."/>
            <person name="Cantu D."/>
        </authorList>
    </citation>
    <scope>NUCLEOTIDE SEQUENCE [LARGE SCALE GENOMIC DNA]</scope>
    <source>
        <strain evidence="5">DA912</strain>
    </source>
</reference>
<dbReference type="InterPro" id="IPR034164">
    <property type="entry name" value="Pepsin-like_dom"/>
</dbReference>
<protein>
    <submittedName>
        <fullName evidence="5">Putative pepsinogen c</fullName>
    </submittedName>
</protein>
<dbReference type="Proteomes" id="UP000034680">
    <property type="component" value="Unassembled WGS sequence"/>
</dbReference>
<dbReference type="PRINTS" id="PR00792">
    <property type="entry name" value="PEPSIN"/>
</dbReference>
<comment type="caution">
    <text evidence="5">The sequence shown here is derived from an EMBL/GenBank/DDBJ whole genome shotgun (WGS) entry which is preliminary data.</text>
</comment>
<evidence type="ECO:0000256" key="1">
    <source>
        <dbReference type="ARBA" id="ARBA00007447"/>
    </source>
</evidence>
<dbReference type="GO" id="GO:0004190">
    <property type="term" value="F:aspartic-type endopeptidase activity"/>
    <property type="evidence" value="ECO:0007669"/>
    <property type="project" value="InterPro"/>
</dbReference>
<feature type="chain" id="PRO_5002544296" evidence="3">
    <location>
        <begin position="17"/>
        <end position="384"/>
    </location>
</feature>
<organism evidence="5 6">
    <name type="scientific">Diaporthe ampelina</name>
    <dbReference type="NCBI Taxonomy" id="1214573"/>
    <lineage>
        <taxon>Eukaryota</taxon>
        <taxon>Fungi</taxon>
        <taxon>Dikarya</taxon>
        <taxon>Ascomycota</taxon>
        <taxon>Pezizomycotina</taxon>
        <taxon>Sordariomycetes</taxon>
        <taxon>Sordariomycetidae</taxon>
        <taxon>Diaporthales</taxon>
        <taxon>Diaporthaceae</taxon>
        <taxon>Diaporthe</taxon>
    </lineage>
</organism>
<dbReference type="PROSITE" id="PS51767">
    <property type="entry name" value="PEPTIDASE_A1"/>
    <property type="match status" value="1"/>
</dbReference>
<evidence type="ECO:0000313" key="6">
    <source>
        <dbReference type="Proteomes" id="UP000034680"/>
    </source>
</evidence>
<dbReference type="AlphaFoldDB" id="A0A0G2FPM4"/>
<feature type="domain" description="Peptidase A1" evidence="4">
    <location>
        <begin position="30"/>
        <end position="373"/>
    </location>
</feature>
<evidence type="ECO:0000256" key="2">
    <source>
        <dbReference type="PIRSR" id="PIRSR601461-1"/>
    </source>
</evidence>
<keyword evidence="3" id="KW-0732">Signal</keyword>
<dbReference type="Pfam" id="PF00026">
    <property type="entry name" value="Asp"/>
    <property type="match status" value="1"/>
</dbReference>
<dbReference type="InterPro" id="IPR021109">
    <property type="entry name" value="Peptidase_aspartic_dom_sf"/>
</dbReference>
<accession>A0A0G2FPM4</accession>
<evidence type="ECO:0000259" key="4">
    <source>
        <dbReference type="PROSITE" id="PS51767"/>
    </source>
</evidence>
<feature type="active site" evidence="2">
    <location>
        <position position="48"/>
    </location>
</feature>
<dbReference type="InterPro" id="IPR033121">
    <property type="entry name" value="PEPTIDASE_A1"/>
</dbReference>
<dbReference type="GO" id="GO:0006508">
    <property type="term" value="P:proteolysis"/>
    <property type="evidence" value="ECO:0007669"/>
    <property type="project" value="InterPro"/>
</dbReference>
<dbReference type="Gene3D" id="2.40.70.10">
    <property type="entry name" value="Acid Proteases"/>
    <property type="match status" value="2"/>
</dbReference>
<gene>
    <name evidence="5" type="ORF">UCDDA912_g03950</name>
</gene>
<dbReference type="PANTHER" id="PTHR47966:SF68">
    <property type="entry name" value="PEPTIDASE A1 DOMAIN-CONTAINING PROTEIN"/>
    <property type="match status" value="1"/>
</dbReference>
<dbReference type="CDD" id="cd05471">
    <property type="entry name" value="pepsin_like"/>
    <property type="match status" value="1"/>
</dbReference>
<dbReference type="SUPFAM" id="SSF50630">
    <property type="entry name" value="Acid proteases"/>
    <property type="match status" value="1"/>
</dbReference>
<dbReference type="OrthoDB" id="771136at2759"/>
<dbReference type="GO" id="GO:0000324">
    <property type="term" value="C:fungal-type vacuole"/>
    <property type="evidence" value="ECO:0007669"/>
    <property type="project" value="TreeGrafter"/>
</dbReference>
<comment type="similarity">
    <text evidence="1">Belongs to the peptidase A1 family.</text>
</comment>
<keyword evidence="6" id="KW-1185">Reference proteome</keyword>
<dbReference type="EMBL" id="LCUC01000140">
    <property type="protein sequence ID" value="KKY35986.1"/>
    <property type="molecule type" value="Genomic_DNA"/>
</dbReference>
<reference evidence="5 6" key="1">
    <citation type="submission" date="2015-05" db="EMBL/GenBank/DDBJ databases">
        <title>Distinctive expansion of gene families associated with plant cell wall degradation and secondary metabolism in the genomes of grapevine trunk pathogens.</title>
        <authorList>
            <person name="Lawrence D.P."/>
            <person name="Travadon R."/>
            <person name="Rolshausen P.E."/>
            <person name="Baumgartner K."/>
        </authorList>
    </citation>
    <scope>NUCLEOTIDE SEQUENCE [LARGE SCALE GENOMIC DNA]</scope>
    <source>
        <strain evidence="5">DA912</strain>
    </source>
</reference>
<evidence type="ECO:0000256" key="3">
    <source>
        <dbReference type="SAM" id="SignalP"/>
    </source>
</evidence>
<feature type="signal peptide" evidence="3">
    <location>
        <begin position="1"/>
        <end position="16"/>
    </location>
</feature>
<name>A0A0G2FPM4_9PEZI</name>
<proteinExistence type="inferred from homology"/>
<dbReference type="PANTHER" id="PTHR47966">
    <property type="entry name" value="BETA-SITE APP-CLEAVING ENZYME, ISOFORM A-RELATED"/>
    <property type="match status" value="1"/>
</dbReference>
<dbReference type="InterPro" id="IPR001461">
    <property type="entry name" value="Aspartic_peptidase_A1"/>
</dbReference>
<dbReference type="STRING" id="1214573.A0A0G2FPM4"/>
<feature type="active site" evidence="2">
    <location>
        <position position="251"/>
    </location>
</feature>
<evidence type="ECO:0000313" key="5">
    <source>
        <dbReference type="EMBL" id="KKY35986.1"/>
    </source>
</evidence>
<sequence length="384" mass="40967">MSAALLSLACLPGALSAVLELPIWLKNGYSVVDVEVGTPPVTHTLLFDSGSSTTWMMAAECDGTALCPNNSGFNRTGYNETTSTTSNATGAYGSIEYLGGVTAGVGMEDVFSLASAPDTVWTQSFLEAYQSSWFNIPADGFLGLAFSTISVANTTTLVETLLWSGQLDEPRFGLYYGIELESTGDSAGEGRLTLGGSHEDTYVEGDLVWTSLSTPDEGAQLWRVDMLYAVGTTPNKTQSTVTPSGAWGVFDTGAGRISVPDPLIEDIYASIGMNWTAINEGSHIPLCTEFTDAWSIEFNIGDSSAPSSLVLTGDMLKKPGFATGEEKYCWPPFDPSGSDGLFLFGADFLQMHYTVHDFGGPEPSSYKARIGIGALKDEYRPEHI</sequence>